<dbReference type="InterPro" id="IPR007035">
    <property type="entry name" value="Peptidase_M55"/>
</dbReference>
<comment type="caution">
    <text evidence="3">The sequence shown here is derived from an EMBL/GenBank/DDBJ whole genome shotgun (WGS) entry which is preliminary data.</text>
</comment>
<evidence type="ECO:0000256" key="1">
    <source>
        <dbReference type="PIRSR" id="PIRSR015853-1"/>
    </source>
</evidence>
<feature type="binding site" evidence="2">
    <location>
        <position position="135"/>
    </location>
    <ligand>
        <name>Zn(2+)</name>
        <dbReference type="ChEBI" id="CHEBI:29105"/>
        <label>2</label>
    </ligand>
</feature>
<dbReference type="Gene3D" id="3.40.50.10780">
    <property type="entry name" value="Dipeptide transport protein"/>
    <property type="match status" value="1"/>
</dbReference>
<accession>A0A9D1I701</accession>
<dbReference type="GO" id="GO:0046872">
    <property type="term" value="F:metal ion binding"/>
    <property type="evidence" value="ECO:0007669"/>
    <property type="project" value="UniProtKB-KW"/>
</dbReference>
<dbReference type="AlphaFoldDB" id="A0A9D1I701"/>
<proteinExistence type="predicted"/>
<feature type="binding site" evidence="2">
    <location>
        <position position="10"/>
    </location>
    <ligand>
        <name>Zn(2+)</name>
        <dbReference type="ChEBI" id="CHEBI:29105"/>
        <label>1</label>
    </ligand>
</feature>
<dbReference type="InterPro" id="IPR027476">
    <property type="entry name" value="DppA_N"/>
</dbReference>
<dbReference type="CDD" id="cd08770">
    <property type="entry name" value="DAP_dppA_3"/>
    <property type="match status" value="1"/>
</dbReference>
<feature type="binding site" evidence="2">
    <location>
        <position position="59"/>
    </location>
    <ligand>
        <name>Zn(2+)</name>
        <dbReference type="ChEBI" id="CHEBI:29105"/>
        <label>2</label>
    </ligand>
</feature>
<feature type="active site" description="Nucleophile" evidence="1">
    <location>
        <position position="116"/>
    </location>
</feature>
<dbReference type="Pfam" id="PF04951">
    <property type="entry name" value="Peptidase_M55"/>
    <property type="match status" value="1"/>
</dbReference>
<reference evidence="3" key="2">
    <citation type="journal article" date="2021" name="PeerJ">
        <title>Extensive microbial diversity within the chicken gut microbiome revealed by metagenomics and culture.</title>
        <authorList>
            <person name="Gilroy R."/>
            <person name="Ravi A."/>
            <person name="Getino M."/>
            <person name="Pursley I."/>
            <person name="Horton D.L."/>
            <person name="Alikhan N.F."/>
            <person name="Baker D."/>
            <person name="Gharbi K."/>
            <person name="Hall N."/>
            <person name="Watson M."/>
            <person name="Adriaenssens E.M."/>
            <person name="Foster-Nyarko E."/>
            <person name="Jarju S."/>
            <person name="Secka A."/>
            <person name="Antonio M."/>
            <person name="Oren A."/>
            <person name="Chaudhuri R.R."/>
            <person name="La Ragione R."/>
            <person name="Hildebrand F."/>
            <person name="Pallen M.J."/>
        </authorList>
    </citation>
    <scope>NUCLEOTIDE SEQUENCE</scope>
    <source>
        <strain evidence="3">11300</strain>
    </source>
</reference>
<protein>
    <submittedName>
        <fullName evidence="3">M55 family metallopeptidase</fullName>
    </submittedName>
</protein>
<dbReference type="Gene3D" id="3.30.1360.130">
    <property type="entry name" value="Dipeptide transport protein"/>
    <property type="match status" value="1"/>
</dbReference>
<sequence length="266" mass="29477">MKVFISADIEGVTGVTTWCETEYGGEGYEAACRQMTLEVKAACEAAMELGYEVAVKDGHGSARNIDMWGLPEGVELIRGWRSSPETMMGGLDGSFDAVLYIGYHSPEGMNTSPMAHTTEHEWFNWVKINGKLASEFSLNALYAADMGVPSVFLSGDKGICDHAKEYYKDIVTVATKEGTGNSTWSLHPATSLKLIKEGVRKALSQIKPVAPLLEKEYQMDIYFKEHQKARMASWYPGAQLLESNLVRYTAKDVNDLMVAKMFMTEI</sequence>
<feature type="binding site" evidence="2">
    <location>
        <position position="8"/>
    </location>
    <ligand>
        <name>Zn(2+)</name>
        <dbReference type="ChEBI" id="CHEBI:29105"/>
        <label>1</label>
    </ligand>
</feature>
<dbReference type="InterPro" id="IPR036177">
    <property type="entry name" value="Peptidase_M55_sf"/>
</dbReference>
<organism evidence="3 4">
    <name type="scientific">Candidatus Fimisoma avicola</name>
    <dbReference type="NCBI Taxonomy" id="2840826"/>
    <lineage>
        <taxon>Bacteria</taxon>
        <taxon>Bacillati</taxon>
        <taxon>Bacillota</taxon>
        <taxon>Clostridia</taxon>
        <taxon>Eubacteriales</taxon>
        <taxon>Candidatus Fimisoma</taxon>
    </lineage>
</organism>
<dbReference type="Proteomes" id="UP000824091">
    <property type="component" value="Unassembled WGS sequence"/>
</dbReference>
<gene>
    <name evidence="3" type="ORF">IAD16_08240</name>
</gene>
<evidence type="ECO:0000313" key="3">
    <source>
        <dbReference type="EMBL" id="HIU28353.1"/>
    </source>
</evidence>
<dbReference type="PIRSF" id="PIRSF015853">
    <property type="entry name" value="Pep_DppA"/>
    <property type="match status" value="1"/>
</dbReference>
<dbReference type="EMBL" id="DVMO01000126">
    <property type="protein sequence ID" value="HIU28353.1"/>
    <property type="molecule type" value="Genomic_DNA"/>
</dbReference>
<name>A0A9D1I701_9FIRM</name>
<reference evidence="3" key="1">
    <citation type="submission" date="2020-10" db="EMBL/GenBank/DDBJ databases">
        <authorList>
            <person name="Gilroy R."/>
        </authorList>
    </citation>
    <scope>NUCLEOTIDE SEQUENCE</scope>
    <source>
        <strain evidence="3">11300</strain>
    </source>
</reference>
<feature type="binding site" evidence="2">
    <location>
        <position position="104"/>
    </location>
    <ligand>
        <name>Zn(2+)</name>
        <dbReference type="ChEBI" id="CHEBI:29105"/>
        <label>2</label>
    </ligand>
</feature>
<evidence type="ECO:0000313" key="4">
    <source>
        <dbReference type="Proteomes" id="UP000824091"/>
    </source>
</evidence>
<feature type="binding site" evidence="2">
    <location>
        <position position="8"/>
    </location>
    <ligand>
        <name>Zn(2+)</name>
        <dbReference type="ChEBI" id="CHEBI:29105"/>
        <label>2</label>
    </ligand>
</feature>
<keyword evidence="2" id="KW-0479">Metal-binding</keyword>
<dbReference type="SUPFAM" id="SSF63992">
    <property type="entry name" value="Dipeptide transport protein"/>
    <property type="match status" value="1"/>
</dbReference>
<keyword evidence="2" id="KW-0862">Zinc</keyword>
<evidence type="ECO:0000256" key="2">
    <source>
        <dbReference type="PIRSR" id="PIRSR015853-2"/>
    </source>
</evidence>